<dbReference type="Pfam" id="PF03813">
    <property type="entry name" value="Nrap"/>
    <property type="match status" value="1"/>
</dbReference>
<protein>
    <recommendedName>
        <fullName evidence="5">U3 small nucleolar RNA-associated protein 22</fullName>
    </recommendedName>
</protein>
<dbReference type="GO" id="GO:0032040">
    <property type="term" value="C:small-subunit processome"/>
    <property type="evidence" value="ECO:0007669"/>
    <property type="project" value="TreeGrafter"/>
</dbReference>
<comment type="subcellular location">
    <subcellularLocation>
        <location evidence="1 5">Nucleus</location>
        <location evidence="1 5">Nucleolus</location>
    </subcellularLocation>
</comment>
<name>A0A0D6EKX5_SPOSA</name>
<evidence type="ECO:0000256" key="3">
    <source>
        <dbReference type="ARBA" id="ARBA00022884"/>
    </source>
</evidence>
<dbReference type="Gene3D" id="3.30.70.3030">
    <property type="match status" value="1"/>
</dbReference>
<dbReference type="Pfam" id="PF17406">
    <property type="entry name" value="Nrap_D5"/>
    <property type="match status" value="1"/>
</dbReference>
<organism evidence="13 14">
    <name type="scientific">Sporidiobolus salmonicolor</name>
    <name type="common">Yeast-like fungus</name>
    <name type="synonym">Sporobolomyces salmonicolor</name>
    <dbReference type="NCBI Taxonomy" id="5005"/>
    <lineage>
        <taxon>Eukaryota</taxon>
        <taxon>Fungi</taxon>
        <taxon>Dikarya</taxon>
        <taxon>Basidiomycota</taxon>
        <taxon>Pucciniomycotina</taxon>
        <taxon>Microbotryomycetes</taxon>
        <taxon>Sporidiobolales</taxon>
        <taxon>Sporidiobolaceae</taxon>
        <taxon>Sporobolomyces</taxon>
    </lineage>
</organism>
<dbReference type="EMBL" id="CENE01000006">
    <property type="protein sequence ID" value="CEQ40398.1"/>
    <property type="molecule type" value="Genomic_DNA"/>
</dbReference>
<dbReference type="InterPro" id="IPR035371">
    <property type="entry name" value="Nrap_D6"/>
</dbReference>
<feature type="domain" description="Nrap protein" evidence="12">
    <location>
        <begin position="1094"/>
        <end position="1235"/>
    </location>
</feature>
<feature type="non-terminal residue" evidence="13">
    <location>
        <position position="1"/>
    </location>
</feature>
<evidence type="ECO:0000256" key="1">
    <source>
        <dbReference type="ARBA" id="ARBA00004604"/>
    </source>
</evidence>
<feature type="compositionally biased region" description="Acidic residues" evidence="6">
    <location>
        <begin position="13"/>
        <end position="42"/>
    </location>
</feature>
<dbReference type="Pfam" id="PF17407">
    <property type="entry name" value="Nrap_D6"/>
    <property type="match status" value="1"/>
</dbReference>
<evidence type="ECO:0000259" key="10">
    <source>
        <dbReference type="Pfam" id="PF17405"/>
    </source>
</evidence>
<dbReference type="GO" id="GO:0006409">
    <property type="term" value="P:tRNA export from nucleus"/>
    <property type="evidence" value="ECO:0007669"/>
    <property type="project" value="TreeGrafter"/>
</dbReference>
<evidence type="ECO:0000259" key="9">
    <source>
        <dbReference type="Pfam" id="PF17404"/>
    </source>
</evidence>
<evidence type="ECO:0000256" key="5">
    <source>
        <dbReference type="RuleBase" id="RU364032"/>
    </source>
</evidence>
<accession>A0A0D6EKX5</accession>
<evidence type="ECO:0000259" key="7">
    <source>
        <dbReference type="Pfam" id="PF03813"/>
    </source>
</evidence>
<evidence type="ECO:0000259" key="8">
    <source>
        <dbReference type="Pfam" id="PF17403"/>
    </source>
</evidence>
<keyword evidence="4 5" id="KW-0539">Nucleus</keyword>
<evidence type="ECO:0000256" key="2">
    <source>
        <dbReference type="ARBA" id="ARBA00006674"/>
    </source>
</evidence>
<feature type="domain" description="Nrap protein" evidence="8">
    <location>
        <begin position="384"/>
        <end position="528"/>
    </location>
</feature>
<dbReference type="InterPro" id="IPR035370">
    <property type="entry name" value="Nrap_D5"/>
</dbReference>
<feature type="domain" description="Nrap protein" evidence="9">
    <location>
        <begin position="536"/>
        <end position="692"/>
    </location>
</feature>
<evidence type="ECO:0000259" key="11">
    <source>
        <dbReference type="Pfam" id="PF17406"/>
    </source>
</evidence>
<feature type="region of interest" description="Disordered" evidence="6">
    <location>
        <begin position="1"/>
        <end position="103"/>
    </location>
</feature>
<comment type="similarity">
    <text evidence="2 5">Belongs to the NRAP family.</text>
</comment>
<feature type="compositionally biased region" description="Acidic residues" evidence="6">
    <location>
        <begin position="57"/>
        <end position="79"/>
    </location>
</feature>
<sequence>MGGRNKGKARETEELDEDEAEESEGDGVDGSEDDMIGDDGEDLYANLDASGGAGGSSDEEIGADGSDEEDDQDSFDNDDALPAAPALEPTKDKKHKAKQPKPLTPAELRALAFAELTASPISNVLSTQVAELLDPVMPQAPATSPLQPLLKTLHAHLISLPKQRAVSLEKLRKKGKIVPPVEGADGKWAKLDLEWEKPRSEDIRVIGKWAWGGGVKEKGEYVVDVAVAMPPTLLQSKDYLFPRFLVKATHYLVTLSSHLPSSLGPVSTSYSPLSGSQGYALEIRSATPKGAEKTGLGKVKGAVLRLRIVSPANAFASSKLSPTSNVVRPPSLLAESENAQLNPADLPSTPLHSTALHLSSLPLLTNHLKYHHSLSLTYPSYSSSARLLQLWAARRSYGSSLGLTSEFWAWSVARSLNAGGMVGAGSDVASLAAGGEAWAGWRKALEWLSGANWTDGVWFRFAGENTYSREEFKKAYAGKPLFVDPTGTVNLVAGVELSTLEMLKQDARATISLLLSGIEDERKFDNAFSREFREIERFDNFARIAIPTAPKVDQDAALDHHDSLSYLTSSISSTLRRALGTRARAFLLSAPTSPSLPIDGTLPKQPTAVTLSVGILLDPVESGRLVDQGPSAEDEAACDEFRSFWGNKSELRRFKDGSIVESVVWDQPGPGGLGPQRNRIVAQIIKYILHERHGIPEGNVDVFAAAMDHLIVEPESVRRSIFLEDSVATGKGFGAVISAFDDLAKELKTLPDLPLAVASVQPCSPALRYSTIFTPAPRRLKDFERLPDSAKYIEPHDILITLESSGRWPEDLEGIQKIKAAFLSKIGEGLEATRAVLTAEVAFDVDARTVDDNVSLEILTATGYAFRARILYERSELLLEEREEQLGLTSSSSATASSLDLYAQRFVHGPKHHAAISTLQHHFTSYSHTVRLVKRWFSSHMLSPYFAPEILELLAASVFIDASSPYDPPQSGATGFARVMERLASWKWRDEPMLVPIYSFTSAVTSGRRATLPTADKAQAVASFEALRLGNPAVEEFAWVVATEEDVEGKAWGRQTGKVAAARVRGLAKATLKALQDGVVGGGLVVEQLFSPPLGDYAFLIHLDASVIPRHFQSLALEPRALSSRPRSSVVAGSLMGEATEENEPIRLGWDPVADFVRQLNRLYPSIFLLFYSGDGASTIGGIWNPSVEGPRPFKVGMGFPVTPVQGEDGKAKVVLDKKAVLKDVERLGKGLVTRAKEVTR</sequence>
<reference evidence="14" key="1">
    <citation type="submission" date="2015-02" db="EMBL/GenBank/DDBJ databases">
        <authorList>
            <person name="Gon?alves P."/>
        </authorList>
    </citation>
    <scope>NUCLEOTIDE SEQUENCE [LARGE SCALE GENOMIC DNA]</scope>
</reference>
<dbReference type="InterPro" id="IPR005554">
    <property type="entry name" value="NOL6/Upt22"/>
</dbReference>
<evidence type="ECO:0000256" key="4">
    <source>
        <dbReference type="ARBA" id="ARBA00023242"/>
    </source>
</evidence>
<dbReference type="GO" id="GO:0003723">
    <property type="term" value="F:RNA binding"/>
    <property type="evidence" value="ECO:0007669"/>
    <property type="project" value="UniProtKB-KW"/>
</dbReference>
<feature type="domain" description="Nrap protein" evidence="7">
    <location>
        <begin position="223"/>
        <end position="374"/>
    </location>
</feature>
<keyword evidence="5" id="KW-0690">Ribosome biogenesis</keyword>
<evidence type="ECO:0000256" key="6">
    <source>
        <dbReference type="SAM" id="MobiDB-lite"/>
    </source>
</evidence>
<dbReference type="InterPro" id="IPR035367">
    <property type="entry name" value="Nrap_D2"/>
</dbReference>
<keyword evidence="3 5" id="KW-0694">RNA-binding</keyword>
<dbReference type="PANTHER" id="PTHR17972">
    <property type="entry name" value="NUCLEOLAR RNA-ASSOCIATED PROTEIN"/>
    <property type="match status" value="1"/>
</dbReference>
<dbReference type="Proteomes" id="UP000243876">
    <property type="component" value="Unassembled WGS sequence"/>
</dbReference>
<evidence type="ECO:0000313" key="13">
    <source>
        <dbReference type="EMBL" id="CEQ40398.1"/>
    </source>
</evidence>
<dbReference type="PANTHER" id="PTHR17972:SF0">
    <property type="entry name" value="NUCLEOLAR PROTEIN 6"/>
    <property type="match status" value="1"/>
</dbReference>
<keyword evidence="14" id="KW-1185">Reference proteome</keyword>
<proteinExistence type="inferred from homology"/>
<keyword evidence="5" id="KW-0698">rRNA processing</keyword>
<dbReference type="InterPro" id="IPR035369">
    <property type="entry name" value="Nrap_D4"/>
</dbReference>
<gene>
    <name evidence="13" type="primary">SPOSA6832_02017</name>
</gene>
<feature type="domain" description="Nrap protein" evidence="11">
    <location>
        <begin position="923"/>
        <end position="1092"/>
    </location>
</feature>
<dbReference type="Gene3D" id="1.10.1410.10">
    <property type="match status" value="1"/>
</dbReference>
<dbReference type="InterPro" id="IPR035082">
    <property type="entry name" value="Nrap_D1"/>
</dbReference>
<dbReference type="GO" id="GO:0006364">
    <property type="term" value="P:rRNA processing"/>
    <property type="evidence" value="ECO:0007669"/>
    <property type="project" value="UniProtKB-KW"/>
</dbReference>
<dbReference type="GO" id="GO:0032545">
    <property type="term" value="C:CURI complex"/>
    <property type="evidence" value="ECO:0007669"/>
    <property type="project" value="TreeGrafter"/>
</dbReference>
<evidence type="ECO:0000259" key="12">
    <source>
        <dbReference type="Pfam" id="PF17407"/>
    </source>
</evidence>
<dbReference type="AlphaFoldDB" id="A0A0D6EKX5"/>
<dbReference type="OrthoDB" id="10251401at2759"/>
<dbReference type="GO" id="GO:0034456">
    <property type="term" value="C:UTP-C complex"/>
    <property type="evidence" value="ECO:0007669"/>
    <property type="project" value="TreeGrafter"/>
</dbReference>
<dbReference type="Pfam" id="PF17404">
    <property type="entry name" value="Nrap_D3"/>
    <property type="match status" value="1"/>
</dbReference>
<feature type="domain" description="Nrap protein" evidence="10">
    <location>
        <begin position="724"/>
        <end position="921"/>
    </location>
</feature>
<dbReference type="InterPro" id="IPR035368">
    <property type="entry name" value="Nrap_D3"/>
</dbReference>
<evidence type="ECO:0000313" key="14">
    <source>
        <dbReference type="Proteomes" id="UP000243876"/>
    </source>
</evidence>
<dbReference type="Pfam" id="PF17405">
    <property type="entry name" value="Nrap_D4"/>
    <property type="match status" value="1"/>
</dbReference>
<dbReference type="Pfam" id="PF17403">
    <property type="entry name" value="Nrap_D2"/>
    <property type="match status" value="1"/>
</dbReference>
<keyword evidence="5" id="KW-0687">Ribonucleoprotein</keyword>